<keyword evidence="9" id="KW-1185">Reference proteome</keyword>
<comment type="similarity">
    <text evidence="6">Belongs to the class-II pyridoxal-phosphate-dependent aminotransferase family.</text>
</comment>
<organism evidence="8 9">
    <name type="scientific">Beutenbergia cavernae (strain ATCC BAA-8 / DSM 12333 / CCUG 43141 / JCM 11478 / NBRC 16432 / NCIMB 13614 / HKI 0122)</name>
    <dbReference type="NCBI Taxonomy" id="471853"/>
    <lineage>
        <taxon>Bacteria</taxon>
        <taxon>Bacillati</taxon>
        <taxon>Actinomycetota</taxon>
        <taxon>Actinomycetes</taxon>
        <taxon>Micrococcales</taxon>
        <taxon>Beutenbergiaceae</taxon>
        <taxon>Beutenbergia</taxon>
    </lineage>
</organism>
<comment type="cofactor">
    <cofactor evidence="1 6">
        <name>pyridoxal 5'-phosphate</name>
        <dbReference type="ChEBI" id="CHEBI:597326"/>
    </cofactor>
</comment>
<evidence type="ECO:0000313" key="9">
    <source>
        <dbReference type="Proteomes" id="UP000007962"/>
    </source>
</evidence>
<dbReference type="InterPro" id="IPR015422">
    <property type="entry name" value="PyrdxlP-dep_Trfase_small"/>
</dbReference>
<dbReference type="KEGG" id="bcv:Bcav_3969"/>
<dbReference type="InterPro" id="IPR005861">
    <property type="entry name" value="HisP_aminotrans"/>
</dbReference>
<dbReference type="OrthoDB" id="9809616at2"/>
<dbReference type="RefSeq" id="WP_015884447.1">
    <property type="nucleotide sequence ID" value="NC_012669.1"/>
</dbReference>
<evidence type="ECO:0000259" key="7">
    <source>
        <dbReference type="Pfam" id="PF00155"/>
    </source>
</evidence>
<dbReference type="Gene3D" id="3.40.640.10">
    <property type="entry name" value="Type I PLP-dependent aspartate aminotransferase-like (Major domain)"/>
    <property type="match status" value="1"/>
</dbReference>
<dbReference type="InterPro" id="IPR001917">
    <property type="entry name" value="Aminotrans_II_pyridoxalP_BS"/>
</dbReference>
<gene>
    <name evidence="6" type="primary">pat</name>
    <name evidence="8" type="ordered locus">Bcav_3969</name>
</gene>
<dbReference type="InterPro" id="IPR004839">
    <property type="entry name" value="Aminotransferase_I/II_large"/>
</dbReference>
<dbReference type="NCBIfam" id="NF002878">
    <property type="entry name" value="PRK03321.1"/>
    <property type="match status" value="1"/>
</dbReference>
<dbReference type="SUPFAM" id="SSF53383">
    <property type="entry name" value="PLP-dependent transferases"/>
    <property type="match status" value="1"/>
</dbReference>
<reference evidence="8 9" key="1">
    <citation type="journal article" date="2009" name="Stand. Genomic Sci.">
        <title>Complete genome sequence of Beutenbergia cavernae type strain (HKI 0122).</title>
        <authorList>
            <person name="Land M."/>
            <person name="Pukall R."/>
            <person name="Abt B."/>
            <person name="Goker M."/>
            <person name="Rohde M."/>
            <person name="Glavina Del Rio T."/>
            <person name="Tice H."/>
            <person name="Copeland A."/>
            <person name="Cheng J.F."/>
            <person name="Lucas S."/>
            <person name="Chen F."/>
            <person name="Nolan M."/>
            <person name="Bruce D."/>
            <person name="Goodwin L."/>
            <person name="Pitluck S."/>
            <person name="Ivanova N."/>
            <person name="Mavromatis K."/>
            <person name="Ovchinnikova G."/>
            <person name="Pati A."/>
            <person name="Chen A."/>
            <person name="Palaniappan K."/>
            <person name="Hauser L."/>
            <person name="Chang Y.J."/>
            <person name="Jefferies C.C."/>
            <person name="Saunders E."/>
            <person name="Brettin T."/>
            <person name="Detter J.C."/>
            <person name="Han C."/>
            <person name="Chain P."/>
            <person name="Bristow J."/>
            <person name="Eisen J.A."/>
            <person name="Markowitz V."/>
            <person name="Hugenholtz P."/>
            <person name="Kyrpides N.C."/>
            <person name="Klenk H.P."/>
            <person name="Lapidus A."/>
        </authorList>
    </citation>
    <scope>NUCLEOTIDE SEQUENCE [LARGE SCALE GENOMIC DNA]</scope>
    <source>
        <strain evidence="9">ATCC BAA-8 / DSM 12333 / NBRC 16432</strain>
    </source>
</reference>
<dbReference type="Pfam" id="PF00155">
    <property type="entry name" value="Aminotran_1_2"/>
    <property type="match status" value="1"/>
</dbReference>
<keyword evidence="5 6" id="KW-0663">Pyridoxal phosphate</keyword>
<protein>
    <recommendedName>
        <fullName evidence="6">Aromatic amino acid aminotransferase</fullName>
        <shortName evidence="6">ArAT</shortName>
        <ecNumber evidence="6">2.6.1.57</ecNumber>
    </recommendedName>
</protein>
<dbReference type="InterPro" id="IPR015424">
    <property type="entry name" value="PyrdxlP-dep_Trfase"/>
</dbReference>
<dbReference type="GO" id="GO:0030170">
    <property type="term" value="F:pyridoxal phosphate binding"/>
    <property type="evidence" value="ECO:0007669"/>
    <property type="project" value="UniProtKB-UniRule"/>
</dbReference>
<feature type="domain" description="Aminotransferase class I/classII large" evidence="7">
    <location>
        <begin position="33"/>
        <end position="350"/>
    </location>
</feature>
<dbReference type="HAMAP" id="MF_01023">
    <property type="entry name" value="HisC_aminotrans_2"/>
    <property type="match status" value="1"/>
</dbReference>
<feature type="modified residue" description="N6-(pyridoxal phosphate)lysine" evidence="6">
    <location>
        <position position="223"/>
    </location>
</feature>
<evidence type="ECO:0000256" key="3">
    <source>
        <dbReference type="ARBA" id="ARBA00022576"/>
    </source>
</evidence>
<comment type="function">
    <text evidence="6">Aminotransferase that catalyzes the conversion of aromatic amino acids and 2-oxoglutarate into corresponding aromatic oxo acids and L-glutamate.</text>
</comment>
<dbReference type="GO" id="GO:0004400">
    <property type="term" value="F:histidinol-phosphate transaminase activity"/>
    <property type="evidence" value="ECO:0007669"/>
    <property type="project" value="InterPro"/>
</dbReference>
<dbReference type="AlphaFoldDB" id="C5C570"/>
<dbReference type="STRING" id="471853.Bcav_3969"/>
<dbReference type="GO" id="GO:0000105">
    <property type="term" value="P:L-histidine biosynthetic process"/>
    <property type="evidence" value="ECO:0007669"/>
    <property type="project" value="InterPro"/>
</dbReference>
<sequence length="357" mass="37737">MPSQDRVALREAITSLPAYVPGARGGVGRFSYKLSSNENPFPPLPGVLAAVADAAADLNRYPDMYAGELVEAIAALHGVKPGRVVVGNGSVAVLEFVLDAVCETGDEVVYPWRSFEAYPIVVSVAGASGVPVPLLPDGRHDLDAMLAAVTDRTRAVLLCSPNNPTGPALAGDDIRSFLAAVPSHVLVLLDEAYTEFVRDPRAIDGVPLVDDAPNVVVLRTFSKAYGLAGLRVGYAVARTRLADGFRAASTPFGVNALAQVAALESLRERPALLARVDELVAERDRVTSALAAHGWDLPDAQGNFVWFGLGERTSAFAKACVEEGVIVRPFGAEGARVTIGEREANDVVIDVARRFLS</sequence>
<name>C5C570_BEUC1</name>
<keyword evidence="3 6" id="KW-0032">Aminotransferase</keyword>
<evidence type="ECO:0000313" key="8">
    <source>
        <dbReference type="EMBL" id="ACQ82210.1"/>
    </source>
</evidence>
<dbReference type="PANTHER" id="PTHR43643:SF3">
    <property type="entry name" value="HISTIDINOL-PHOSPHATE AMINOTRANSFERASE"/>
    <property type="match status" value="1"/>
</dbReference>
<dbReference type="CDD" id="cd00609">
    <property type="entry name" value="AAT_like"/>
    <property type="match status" value="1"/>
</dbReference>
<evidence type="ECO:0000256" key="4">
    <source>
        <dbReference type="ARBA" id="ARBA00022679"/>
    </source>
</evidence>
<dbReference type="InterPro" id="IPR024892">
    <property type="entry name" value="ArAT"/>
</dbReference>
<comment type="catalytic activity">
    <reaction evidence="6">
        <text>an aromatic L-alpha-amino acid + 2-oxoglutarate = an aromatic oxo-acid + L-glutamate</text>
        <dbReference type="Rhea" id="RHEA:17533"/>
        <dbReference type="ChEBI" id="CHEBI:16810"/>
        <dbReference type="ChEBI" id="CHEBI:29985"/>
        <dbReference type="ChEBI" id="CHEBI:73309"/>
        <dbReference type="ChEBI" id="CHEBI:84824"/>
        <dbReference type="EC" id="2.6.1.57"/>
    </reaction>
</comment>
<dbReference type="Gene3D" id="3.90.1150.10">
    <property type="entry name" value="Aspartate Aminotransferase, domain 1"/>
    <property type="match status" value="1"/>
</dbReference>
<comment type="subunit">
    <text evidence="2 6">Homodimer.</text>
</comment>
<dbReference type="Proteomes" id="UP000007962">
    <property type="component" value="Chromosome"/>
</dbReference>
<dbReference type="HAMAP" id="MF_01513">
    <property type="entry name" value="Phe_aminotrans_2"/>
    <property type="match status" value="1"/>
</dbReference>
<evidence type="ECO:0000256" key="5">
    <source>
        <dbReference type="ARBA" id="ARBA00022898"/>
    </source>
</evidence>
<dbReference type="EC" id="2.6.1.57" evidence="6"/>
<keyword evidence="4 6" id="KW-0808">Transferase</keyword>
<dbReference type="PROSITE" id="PS00599">
    <property type="entry name" value="AA_TRANSFER_CLASS_2"/>
    <property type="match status" value="1"/>
</dbReference>
<dbReference type="eggNOG" id="COG0079">
    <property type="taxonomic scope" value="Bacteria"/>
</dbReference>
<dbReference type="PANTHER" id="PTHR43643">
    <property type="entry name" value="HISTIDINOL-PHOSPHATE AMINOTRANSFERASE 2"/>
    <property type="match status" value="1"/>
</dbReference>
<evidence type="ECO:0000256" key="6">
    <source>
        <dbReference type="HAMAP-Rule" id="MF_01513"/>
    </source>
</evidence>
<dbReference type="InterPro" id="IPR050106">
    <property type="entry name" value="HistidinolP_aminotransfase"/>
</dbReference>
<accession>C5C570</accession>
<evidence type="ECO:0000256" key="1">
    <source>
        <dbReference type="ARBA" id="ARBA00001933"/>
    </source>
</evidence>
<dbReference type="GO" id="GO:0008793">
    <property type="term" value="F:aromatic-amino-acid transaminase activity"/>
    <property type="evidence" value="ECO:0007669"/>
    <property type="project" value="UniProtKB-UniRule"/>
</dbReference>
<dbReference type="EMBL" id="CP001618">
    <property type="protein sequence ID" value="ACQ82210.1"/>
    <property type="molecule type" value="Genomic_DNA"/>
</dbReference>
<proteinExistence type="inferred from homology"/>
<evidence type="ECO:0000256" key="2">
    <source>
        <dbReference type="ARBA" id="ARBA00011738"/>
    </source>
</evidence>
<dbReference type="NCBIfam" id="TIGR01141">
    <property type="entry name" value="hisC"/>
    <property type="match status" value="1"/>
</dbReference>
<dbReference type="InterPro" id="IPR015421">
    <property type="entry name" value="PyrdxlP-dep_Trfase_major"/>
</dbReference>
<dbReference type="HOGENOM" id="CLU_017584_3_3_11"/>